<comment type="similarity">
    <text evidence="1">Belongs to the peptidase C14B family.</text>
</comment>
<dbReference type="PANTHER" id="PTHR48104">
    <property type="entry name" value="METACASPASE-4"/>
    <property type="match status" value="1"/>
</dbReference>
<sequence>MIRGRRKALFIGCNYTGQANELKGCINDCHNMAAFIMSKYGFQDDNILMLTDDQDDPDYLPTAEHIVSGMHWLVYDAMPGDSLFFHFSGHGMSHCALDGDEADGFDEAICPMDYKESGVIVDDMLHEILVRPLQPGVRLTAVFDCCHSGTALDLPYVYQCDGEIQVCTESYRGAAAKAFVEMARNAVYAAGQLMEGIKLLRKKGDNKDAQRKTEQMKTSMADVIMFSGCRDDQTAADLYAMEQATGALSTALIATLSEDGEQTYTELLRNLRRKMKGQFTQVPQLSTGHPMDMNIRFMM</sequence>
<dbReference type="OrthoDB" id="3223806at2759"/>
<dbReference type="InterPro" id="IPR011600">
    <property type="entry name" value="Pept_C14_caspase"/>
</dbReference>
<proteinExistence type="inferred from homology"/>
<evidence type="ECO:0000256" key="1">
    <source>
        <dbReference type="ARBA" id="ARBA00009005"/>
    </source>
</evidence>
<dbReference type="GO" id="GO:0005737">
    <property type="term" value="C:cytoplasm"/>
    <property type="evidence" value="ECO:0007669"/>
    <property type="project" value="TreeGrafter"/>
</dbReference>
<keyword evidence="4" id="KW-1185">Reference proteome</keyword>
<feature type="domain" description="Peptidase C14 caspase" evidence="2">
    <location>
        <begin position="5"/>
        <end position="287"/>
    </location>
</feature>
<dbReference type="Proteomes" id="UP000278143">
    <property type="component" value="Unassembled WGS sequence"/>
</dbReference>
<evidence type="ECO:0000259" key="2">
    <source>
        <dbReference type="Pfam" id="PF00656"/>
    </source>
</evidence>
<reference evidence="4" key="1">
    <citation type="journal article" date="2018" name="Nat. Microbiol.">
        <title>Leveraging single-cell genomics to expand the fungal tree of life.</title>
        <authorList>
            <person name="Ahrendt S.R."/>
            <person name="Quandt C.A."/>
            <person name="Ciobanu D."/>
            <person name="Clum A."/>
            <person name="Salamov A."/>
            <person name="Andreopoulos B."/>
            <person name="Cheng J.F."/>
            <person name="Woyke T."/>
            <person name="Pelin A."/>
            <person name="Henrissat B."/>
            <person name="Reynolds N.K."/>
            <person name="Benny G.L."/>
            <person name="Smith M.E."/>
            <person name="James T.Y."/>
            <person name="Grigoriev I.V."/>
        </authorList>
    </citation>
    <scope>NUCLEOTIDE SEQUENCE [LARGE SCALE GENOMIC DNA]</scope>
    <source>
        <strain evidence="4">Benny S71-1</strain>
    </source>
</reference>
<dbReference type="GO" id="GO:0006508">
    <property type="term" value="P:proteolysis"/>
    <property type="evidence" value="ECO:0007669"/>
    <property type="project" value="InterPro"/>
</dbReference>
<dbReference type="AlphaFoldDB" id="A0A4P9YX13"/>
<dbReference type="Pfam" id="PF00656">
    <property type="entry name" value="Peptidase_C14"/>
    <property type="match status" value="1"/>
</dbReference>
<dbReference type="GO" id="GO:0004197">
    <property type="term" value="F:cysteine-type endopeptidase activity"/>
    <property type="evidence" value="ECO:0007669"/>
    <property type="project" value="InterPro"/>
</dbReference>
<dbReference type="EMBL" id="KZ990926">
    <property type="protein sequence ID" value="RKP23500.1"/>
    <property type="molecule type" value="Genomic_DNA"/>
</dbReference>
<dbReference type="InterPro" id="IPR050452">
    <property type="entry name" value="Metacaspase"/>
</dbReference>
<name>A0A4P9YX13_9FUNG</name>
<gene>
    <name evidence="3" type="ORF">SYNPS1DRAFT_18511</name>
</gene>
<dbReference type="PANTHER" id="PTHR48104:SF30">
    <property type="entry name" value="METACASPASE-1"/>
    <property type="match status" value="1"/>
</dbReference>
<evidence type="ECO:0000313" key="3">
    <source>
        <dbReference type="EMBL" id="RKP23500.1"/>
    </source>
</evidence>
<dbReference type="Gene3D" id="3.40.50.12660">
    <property type="match status" value="2"/>
</dbReference>
<evidence type="ECO:0000313" key="4">
    <source>
        <dbReference type="Proteomes" id="UP000278143"/>
    </source>
</evidence>
<organism evidence="3 4">
    <name type="scientific">Syncephalis pseudoplumigaleata</name>
    <dbReference type="NCBI Taxonomy" id="1712513"/>
    <lineage>
        <taxon>Eukaryota</taxon>
        <taxon>Fungi</taxon>
        <taxon>Fungi incertae sedis</taxon>
        <taxon>Zoopagomycota</taxon>
        <taxon>Zoopagomycotina</taxon>
        <taxon>Zoopagomycetes</taxon>
        <taxon>Zoopagales</taxon>
        <taxon>Piptocephalidaceae</taxon>
        <taxon>Syncephalis</taxon>
    </lineage>
</organism>
<accession>A0A4P9YX13</accession>
<protein>
    <submittedName>
        <fullName evidence="3">Peptidase C14</fullName>
    </submittedName>
</protein>